<comment type="caution">
    <text evidence="2">The sequence shown here is derived from an EMBL/GenBank/DDBJ whole genome shotgun (WGS) entry which is preliminary data.</text>
</comment>
<gene>
    <name evidence="2" type="ORF">BU204_32310</name>
</gene>
<organism evidence="2 3">
    <name type="scientific">Actinophytocola xanthii</name>
    <dbReference type="NCBI Taxonomy" id="1912961"/>
    <lineage>
        <taxon>Bacteria</taxon>
        <taxon>Bacillati</taxon>
        <taxon>Actinomycetota</taxon>
        <taxon>Actinomycetes</taxon>
        <taxon>Pseudonocardiales</taxon>
        <taxon>Pseudonocardiaceae</taxon>
    </lineage>
</organism>
<dbReference type="Gene3D" id="3.40.50.720">
    <property type="entry name" value="NAD(P)-binding Rossmann-like Domain"/>
    <property type="match status" value="1"/>
</dbReference>
<proteinExistence type="predicted"/>
<dbReference type="OrthoDB" id="9810734at2"/>
<feature type="domain" description="Thioester reductase (TE)" evidence="1">
    <location>
        <begin position="46"/>
        <end position="216"/>
    </location>
</feature>
<accession>A0A1Q8C6I2</accession>
<evidence type="ECO:0000259" key="1">
    <source>
        <dbReference type="Pfam" id="PF07993"/>
    </source>
</evidence>
<dbReference type="InterPro" id="IPR013120">
    <property type="entry name" value="FAR_NAD-bd"/>
</dbReference>
<keyword evidence="3" id="KW-1185">Reference proteome</keyword>
<evidence type="ECO:0000313" key="2">
    <source>
        <dbReference type="EMBL" id="OLF09964.1"/>
    </source>
</evidence>
<dbReference type="InterPro" id="IPR036291">
    <property type="entry name" value="NAD(P)-bd_dom_sf"/>
</dbReference>
<protein>
    <recommendedName>
        <fullName evidence="1">Thioester reductase (TE) domain-containing protein</fullName>
    </recommendedName>
</protein>
<sequence length="345" mass="37606">MASTTARTILLTGASGVIGRALPRYLPGHRVIGLVHSDSDLPDVDEVLRGDLALPRFGLDRSTWDRLSGEVDVIVHSGALTTWGQPWPRYESVNIDGTRHVIELATRSGAPVHLVSTCFVRAIELGRLDELGRDNVVRPYIRSKLAAEHLLGASDVPHTVYRPTNLVGDSLTGASSQPQIVQAMSDWFCRGKAPFFPAHEGNLVDVIPLDVTAVAIARGVLADDLGHTHWLTYGADAMSVAEAQTILREHAARTGREIPEVRVVDPRLPLPVPLDRVPATSRTFLKVLIDVSEVTHASGGVLPSSLRDLGERFGVPMPCDRDAYRHSLNYWTSVRETARAVKEIA</sequence>
<name>A0A1Q8C6I2_9PSEU</name>
<dbReference type="PANTHER" id="PTHR43245:SF51">
    <property type="entry name" value="SHORT CHAIN DEHYDROGENASE_REDUCTASE FAMILY 42E, MEMBER 2"/>
    <property type="match status" value="1"/>
</dbReference>
<dbReference type="STRING" id="1912961.BU204_32310"/>
<evidence type="ECO:0000313" key="3">
    <source>
        <dbReference type="Proteomes" id="UP000185596"/>
    </source>
</evidence>
<dbReference type="AlphaFoldDB" id="A0A1Q8C6I2"/>
<dbReference type="RefSeq" id="WP_075129593.1">
    <property type="nucleotide sequence ID" value="NZ_MSIE01000080.1"/>
</dbReference>
<dbReference type="SUPFAM" id="SSF51735">
    <property type="entry name" value="NAD(P)-binding Rossmann-fold domains"/>
    <property type="match status" value="1"/>
</dbReference>
<dbReference type="PANTHER" id="PTHR43245">
    <property type="entry name" value="BIFUNCTIONAL POLYMYXIN RESISTANCE PROTEIN ARNA"/>
    <property type="match status" value="1"/>
</dbReference>
<dbReference type="Proteomes" id="UP000185596">
    <property type="component" value="Unassembled WGS sequence"/>
</dbReference>
<dbReference type="EMBL" id="MSIE01000080">
    <property type="protein sequence ID" value="OLF09964.1"/>
    <property type="molecule type" value="Genomic_DNA"/>
</dbReference>
<dbReference type="InterPro" id="IPR050177">
    <property type="entry name" value="Lipid_A_modif_metabolic_enz"/>
</dbReference>
<dbReference type="Pfam" id="PF07993">
    <property type="entry name" value="NAD_binding_4"/>
    <property type="match status" value="1"/>
</dbReference>
<reference evidence="2 3" key="1">
    <citation type="submission" date="2016-12" db="EMBL/GenBank/DDBJ databases">
        <title>The draft genome sequence of Actinophytocola sp. 11-183.</title>
        <authorList>
            <person name="Wang W."/>
            <person name="Yuan L."/>
        </authorList>
    </citation>
    <scope>NUCLEOTIDE SEQUENCE [LARGE SCALE GENOMIC DNA]</scope>
    <source>
        <strain evidence="2 3">11-183</strain>
    </source>
</reference>